<dbReference type="SUPFAM" id="SSF110849">
    <property type="entry name" value="ParB/Sulfiredoxin"/>
    <property type="match status" value="1"/>
</dbReference>
<dbReference type="KEGG" id="vg:80005693"/>
<dbReference type="SMART" id="SM00470">
    <property type="entry name" value="ParB"/>
    <property type="match status" value="1"/>
</dbReference>
<dbReference type="InterPro" id="IPR050336">
    <property type="entry name" value="Chromosome_partition/occlusion"/>
</dbReference>
<organism evidence="3 4">
    <name type="scientific">Microbacterium phage Jayden</name>
    <dbReference type="NCBI Taxonomy" id="2656550"/>
    <lineage>
        <taxon>Viruses</taxon>
        <taxon>Duplodnaviria</taxon>
        <taxon>Heunggongvirae</taxon>
        <taxon>Uroviricota</taxon>
        <taxon>Caudoviricetes</taxon>
        <taxon>Hodgkinviridae</taxon>
        <taxon>Metamorphoovirus</taxon>
        <taxon>Metamorphoovirus jayden</taxon>
    </lineage>
</organism>
<evidence type="ECO:0000256" key="1">
    <source>
        <dbReference type="SAM" id="MobiDB-lite"/>
    </source>
</evidence>
<protein>
    <submittedName>
        <fullName evidence="3">ParB-like nuclease domain protein</fullName>
    </submittedName>
</protein>
<evidence type="ECO:0000313" key="3">
    <source>
        <dbReference type="EMBL" id="QGJ95302.1"/>
    </source>
</evidence>
<proteinExistence type="predicted"/>
<feature type="domain" description="ParB-like N-terminal" evidence="2">
    <location>
        <begin position="18"/>
        <end position="103"/>
    </location>
</feature>
<dbReference type="Pfam" id="PF02195">
    <property type="entry name" value="ParB_N"/>
    <property type="match status" value="1"/>
</dbReference>
<dbReference type="Gene3D" id="3.90.1530.10">
    <property type="entry name" value="Conserved hypothetical protein from pyrococcus furiosus pfu- 392566-001, ParB domain"/>
    <property type="match status" value="1"/>
</dbReference>
<evidence type="ECO:0000313" key="4">
    <source>
        <dbReference type="Proteomes" id="UP000422411"/>
    </source>
</evidence>
<gene>
    <name evidence="3" type="primary">83</name>
    <name evidence="3" type="ORF">PBI_JAYDEN_83</name>
</gene>
<dbReference type="Proteomes" id="UP000422411">
    <property type="component" value="Segment"/>
</dbReference>
<accession>A0A649VTP7</accession>
<reference evidence="3 4" key="1">
    <citation type="submission" date="2019-10" db="EMBL/GenBank/DDBJ databases">
        <authorList>
            <person name="Zack K.M."/>
            <person name="Garlena R.A."/>
            <person name="Russell D.A."/>
            <person name="Pope W.H."/>
            <person name="Jacobs-Sera D."/>
            <person name="Hatfull G.F."/>
        </authorList>
    </citation>
    <scope>NUCLEOTIDE SEQUENCE [LARGE SCALE GENOMIC DNA]</scope>
</reference>
<dbReference type="InterPro" id="IPR036086">
    <property type="entry name" value="ParB/Sulfiredoxin_sf"/>
</dbReference>
<dbReference type="PANTHER" id="PTHR33375:SF1">
    <property type="entry name" value="CHROMOSOME-PARTITIONING PROTEIN PARB-RELATED"/>
    <property type="match status" value="1"/>
</dbReference>
<dbReference type="PANTHER" id="PTHR33375">
    <property type="entry name" value="CHROMOSOME-PARTITIONING PROTEIN PARB-RELATED"/>
    <property type="match status" value="1"/>
</dbReference>
<keyword evidence="4" id="KW-1185">Reference proteome</keyword>
<dbReference type="RefSeq" id="YP_010752019.1">
    <property type="nucleotide sequence ID" value="NC_073375.1"/>
</dbReference>
<feature type="region of interest" description="Disordered" evidence="1">
    <location>
        <begin position="138"/>
        <end position="158"/>
    </location>
</feature>
<sequence>MSPARKKPEPEVPATSIRMVKVSDLRPDPDNPRVNSGAVAYVVESIREFGFKVPIVIGTDNLIRAGHTRYRAAVQLGLHEVPCIDASDLTEEQQRAFAIAENRTSDFAFFDLPKLAEVVGDIPADLLAGFDIDALITPQDEEDKEQGSKGTPEKRPGLDLAPFERYQYVMILCRTEFDYTNLLVRLGLENTQKRYVDGALKQGASYGRVIEYPDFLDKVDPR</sequence>
<evidence type="ECO:0000259" key="2">
    <source>
        <dbReference type="SMART" id="SM00470"/>
    </source>
</evidence>
<name>A0A649VTP7_9CAUD</name>
<dbReference type="InterPro" id="IPR003115">
    <property type="entry name" value="ParB_N"/>
</dbReference>
<dbReference type="GeneID" id="80005693"/>
<dbReference type="GO" id="GO:0007059">
    <property type="term" value="P:chromosome segregation"/>
    <property type="evidence" value="ECO:0007669"/>
    <property type="project" value="TreeGrafter"/>
</dbReference>
<feature type="compositionally biased region" description="Basic and acidic residues" evidence="1">
    <location>
        <begin position="145"/>
        <end position="157"/>
    </location>
</feature>
<dbReference type="EMBL" id="MN586042">
    <property type="protein sequence ID" value="QGJ95302.1"/>
    <property type="molecule type" value="Genomic_DNA"/>
</dbReference>